<dbReference type="SUPFAM" id="SSF88723">
    <property type="entry name" value="PIN domain-like"/>
    <property type="match status" value="1"/>
</dbReference>
<gene>
    <name evidence="1" type="ORF">GCM10009021_27360</name>
</gene>
<dbReference type="RefSeq" id="WP_188879692.1">
    <property type="nucleotide sequence ID" value="NZ_BMOQ01000008.1"/>
</dbReference>
<keyword evidence="2" id="KW-1185">Reference proteome</keyword>
<dbReference type="InterPro" id="IPR029060">
    <property type="entry name" value="PIN-like_dom_sf"/>
</dbReference>
<evidence type="ECO:0008006" key="3">
    <source>
        <dbReference type="Google" id="ProtNLM"/>
    </source>
</evidence>
<comment type="caution">
    <text evidence="1">The sequence shown here is derived from an EMBL/GenBank/DDBJ whole genome shotgun (WGS) entry which is preliminary data.</text>
</comment>
<dbReference type="AlphaFoldDB" id="A0A830GDQ0"/>
<sequence>MLVDNNILSPLAKIERLELLPALFDQVGTVPSVLDELHRDEVAGYQFVERIDAVKSYRGGWLQVYSPTESEVQLADDIINASLSFTDAECVAVAAARDERLLTDDGHAAEMASQRDVEVWDLKLLLEAALVKGHIETESELETVIDALRERDGYRFSNQDRTDLFDHL</sequence>
<reference evidence="1 2" key="1">
    <citation type="journal article" date="2019" name="Int. J. Syst. Evol. Microbiol.">
        <title>The Global Catalogue of Microorganisms (GCM) 10K type strain sequencing project: providing services to taxonomists for standard genome sequencing and annotation.</title>
        <authorList>
            <consortium name="The Broad Institute Genomics Platform"/>
            <consortium name="The Broad Institute Genome Sequencing Center for Infectious Disease"/>
            <person name="Wu L."/>
            <person name="Ma J."/>
        </authorList>
    </citation>
    <scope>NUCLEOTIDE SEQUENCE [LARGE SCALE GENOMIC DNA]</scope>
    <source>
        <strain evidence="1 2">JCM 16331</strain>
    </source>
</reference>
<proteinExistence type="predicted"/>
<evidence type="ECO:0000313" key="2">
    <source>
        <dbReference type="Proteomes" id="UP000608850"/>
    </source>
</evidence>
<evidence type="ECO:0000313" key="1">
    <source>
        <dbReference type="EMBL" id="GGN24146.1"/>
    </source>
</evidence>
<dbReference type="Proteomes" id="UP000608850">
    <property type="component" value="Unassembled WGS sequence"/>
</dbReference>
<protein>
    <recommendedName>
        <fullName evidence="3">PIN domain-containing protein</fullName>
    </recommendedName>
</protein>
<dbReference type="EMBL" id="BMOQ01000008">
    <property type="protein sequence ID" value="GGN24146.1"/>
    <property type="molecule type" value="Genomic_DNA"/>
</dbReference>
<dbReference type="PANTHER" id="PTHR39550">
    <property type="entry name" value="SLL0658 PROTEIN"/>
    <property type="match status" value="1"/>
</dbReference>
<accession>A0A830GDQ0</accession>
<dbReference type="Pfam" id="PF11848">
    <property type="entry name" value="DUF3368"/>
    <property type="match status" value="1"/>
</dbReference>
<name>A0A830GDQ0_9EURY</name>
<organism evidence="1 2">
    <name type="scientific">Halarchaeum nitratireducens</name>
    <dbReference type="NCBI Taxonomy" id="489913"/>
    <lineage>
        <taxon>Archaea</taxon>
        <taxon>Methanobacteriati</taxon>
        <taxon>Methanobacteriota</taxon>
        <taxon>Stenosarchaea group</taxon>
        <taxon>Halobacteria</taxon>
        <taxon>Halobacteriales</taxon>
        <taxon>Halobacteriaceae</taxon>
    </lineage>
</organism>
<dbReference type="OrthoDB" id="197676at2157"/>
<dbReference type="PANTHER" id="PTHR39550:SF1">
    <property type="entry name" value="SLL0658 PROTEIN"/>
    <property type="match status" value="1"/>
</dbReference>
<dbReference type="InterPro" id="IPR021799">
    <property type="entry name" value="PIN-like_prokaryotic"/>
</dbReference>